<dbReference type="SUPFAM" id="SSF57667">
    <property type="entry name" value="beta-beta-alpha zinc fingers"/>
    <property type="match status" value="2"/>
</dbReference>
<dbReference type="FunFam" id="3.30.1490.490:FF:000001">
    <property type="entry name" value="cell growth-regulating nucleolar protein-like"/>
    <property type="match status" value="1"/>
</dbReference>
<dbReference type="OrthoDB" id="21474at2759"/>
<keyword evidence="4 7" id="KW-0863">Zinc-finger</keyword>
<proteinExistence type="predicted"/>
<evidence type="ECO:0000256" key="8">
    <source>
        <dbReference type="SAM" id="MobiDB-lite"/>
    </source>
</evidence>
<dbReference type="Pfam" id="PF08790">
    <property type="entry name" value="zf-LYAR"/>
    <property type="match status" value="1"/>
</dbReference>
<dbReference type="InterPro" id="IPR036236">
    <property type="entry name" value="Znf_C2H2_sf"/>
</dbReference>
<dbReference type="GO" id="GO:0000122">
    <property type="term" value="P:negative regulation of transcription by RNA polymerase II"/>
    <property type="evidence" value="ECO:0007669"/>
    <property type="project" value="TreeGrafter"/>
</dbReference>
<keyword evidence="12" id="KW-1185">Reference proteome</keyword>
<dbReference type="InterPro" id="IPR014898">
    <property type="entry name" value="Znf_C2H2_LYAR"/>
</dbReference>
<dbReference type="PROSITE" id="PS51804">
    <property type="entry name" value="ZF_C2HC_LYAR"/>
    <property type="match status" value="2"/>
</dbReference>
<feature type="compositionally biased region" description="Basic and acidic residues" evidence="8">
    <location>
        <begin position="181"/>
        <end position="197"/>
    </location>
</feature>
<keyword evidence="2" id="KW-0479">Metal-binding</keyword>
<organism evidence="11 12">
    <name type="scientific">Trichomalopsis sarcophagae</name>
    <dbReference type="NCBI Taxonomy" id="543379"/>
    <lineage>
        <taxon>Eukaryota</taxon>
        <taxon>Metazoa</taxon>
        <taxon>Ecdysozoa</taxon>
        <taxon>Arthropoda</taxon>
        <taxon>Hexapoda</taxon>
        <taxon>Insecta</taxon>
        <taxon>Pterygota</taxon>
        <taxon>Neoptera</taxon>
        <taxon>Endopterygota</taxon>
        <taxon>Hymenoptera</taxon>
        <taxon>Apocrita</taxon>
        <taxon>Proctotrupomorpha</taxon>
        <taxon>Chalcidoidea</taxon>
        <taxon>Pteromalidae</taxon>
        <taxon>Pteromalinae</taxon>
        <taxon>Trichomalopsis</taxon>
    </lineage>
</organism>
<accession>A0A232EUU1</accession>
<sequence>MVVFTCNNCGDSLQKPKVAKHYQFACRNPVFVTCVDCFKDFRGDEYVAHTKCITENQRYGGKDYVQKPSANKGELKQQAWLNVVQNVLANSTNLTVPERNLLNSISRHENIPRKKAKFFNFIKSMSGNKANMTIVDSVWEKMEKAFKEATAGNNSNTENNEKQNVSTEENQNNSNIIRENYTVDDKNFTNEGENKDSCKKKKKSKKRQHEDDQNENGEPAAKKQNDTNVADAVAEETNAENGVSKFSWKNTILEIVTTKGEVSLKKLRKKVVAQYLASFPNGTTEKATSKFEKKLGKVSDIVINEDKVTLASS</sequence>
<evidence type="ECO:0000256" key="5">
    <source>
        <dbReference type="ARBA" id="ARBA00022833"/>
    </source>
</evidence>
<feature type="domain" description="Cell growth-regulating nucleolar protein-like winged helix" evidence="10">
    <location>
        <begin position="244"/>
        <end position="312"/>
    </location>
</feature>
<feature type="compositionally biased region" description="Basic residues" evidence="8">
    <location>
        <begin position="198"/>
        <end position="207"/>
    </location>
</feature>
<dbReference type="PANTHER" id="PTHR13100">
    <property type="entry name" value="CELL GROWTH-REGULATING NUCLEOLAR PROTEIN LYAR"/>
    <property type="match status" value="1"/>
</dbReference>
<dbReference type="Gene3D" id="3.30.1490.490">
    <property type="match status" value="1"/>
</dbReference>
<evidence type="ECO:0000256" key="7">
    <source>
        <dbReference type="PROSITE-ProRule" id="PRU01145"/>
    </source>
</evidence>
<name>A0A232EUU1_9HYME</name>
<dbReference type="EMBL" id="NNAY01002085">
    <property type="protein sequence ID" value="OXU22130.1"/>
    <property type="molecule type" value="Genomic_DNA"/>
</dbReference>
<dbReference type="InterPro" id="IPR039999">
    <property type="entry name" value="LYAR"/>
</dbReference>
<evidence type="ECO:0000313" key="12">
    <source>
        <dbReference type="Proteomes" id="UP000215335"/>
    </source>
</evidence>
<keyword evidence="6" id="KW-0539">Nucleus</keyword>
<protein>
    <submittedName>
        <fullName evidence="11">Uncharacterized protein</fullName>
    </submittedName>
</protein>
<dbReference type="PANTHER" id="PTHR13100:SF10">
    <property type="entry name" value="CELL GROWTH-REGULATING NUCLEOLAR PROTEIN"/>
    <property type="match status" value="1"/>
</dbReference>
<gene>
    <name evidence="11" type="ORF">TSAR_002320</name>
</gene>
<dbReference type="GO" id="GO:0006364">
    <property type="term" value="P:rRNA processing"/>
    <property type="evidence" value="ECO:0007669"/>
    <property type="project" value="TreeGrafter"/>
</dbReference>
<evidence type="ECO:0000313" key="11">
    <source>
        <dbReference type="EMBL" id="OXU22130.1"/>
    </source>
</evidence>
<dbReference type="AlphaFoldDB" id="A0A232EUU1"/>
<evidence type="ECO:0000256" key="1">
    <source>
        <dbReference type="ARBA" id="ARBA00004123"/>
    </source>
</evidence>
<dbReference type="GO" id="GO:0005730">
    <property type="term" value="C:nucleolus"/>
    <property type="evidence" value="ECO:0007669"/>
    <property type="project" value="TreeGrafter"/>
</dbReference>
<feature type="region of interest" description="Disordered" evidence="8">
    <location>
        <begin position="149"/>
        <end position="226"/>
    </location>
</feature>
<evidence type="ECO:0000259" key="9">
    <source>
        <dbReference type="Pfam" id="PF08790"/>
    </source>
</evidence>
<dbReference type="Pfam" id="PF25879">
    <property type="entry name" value="WHD_LYAR"/>
    <property type="match status" value="1"/>
</dbReference>
<keyword evidence="5" id="KW-0862">Zinc</keyword>
<evidence type="ECO:0000256" key="3">
    <source>
        <dbReference type="ARBA" id="ARBA00022737"/>
    </source>
</evidence>
<evidence type="ECO:0000256" key="2">
    <source>
        <dbReference type="ARBA" id="ARBA00022723"/>
    </source>
</evidence>
<dbReference type="STRING" id="543379.A0A232EUU1"/>
<reference evidence="11 12" key="1">
    <citation type="journal article" date="2017" name="Curr. Biol.">
        <title>The Evolution of Venom by Co-option of Single-Copy Genes.</title>
        <authorList>
            <person name="Martinson E.O."/>
            <person name="Mrinalini"/>
            <person name="Kelkar Y.D."/>
            <person name="Chang C.H."/>
            <person name="Werren J.H."/>
        </authorList>
    </citation>
    <scope>NUCLEOTIDE SEQUENCE [LARGE SCALE GENOMIC DNA]</scope>
    <source>
        <strain evidence="11 12">Alberta</strain>
        <tissue evidence="11">Whole body</tissue>
    </source>
</reference>
<dbReference type="Proteomes" id="UP000215335">
    <property type="component" value="Unassembled WGS sequence"/>
</dbReference>
<evidence type="ECO:0000256" key="6">
    <source>
        <dbReference type="ARBA" id="ARBA00023242"/>
    </source>
</evidence>
<comment type="caution">
    <text evidence="11">The sequence shown here is derived from an EMBL/GenBank/DDBJ whole genome shotgun (WGS) entry which is preliminary data.</text>
</comment>
<dbReference type="InterPro" id="IPR058719">
    <property type="entry name" value="WHD_LYAR"/>
</dbReference>
<comment type="subcellular location">
    <subcellularLocation>
        <location evidence="1">Nucleus</location>
    </subcellularLocation>
</comment>
<feature type="compositionally biased region" description="Polar residues" evidence="8">
    <location>
        <begin position="165"/>
        <end position="177"/>
    </location>
</feature>
<evidence type="ECO:0000259" key="10">
    <source>
        <dbReference type="Pfam" id="PF25879"/>
    </source>
</evidence>
<feature type="compositionally biased region" description="Low complexity" evidence="8">
    <location>
        <begin position="153"/>
        <end position="164"/>
    </location>
</feature>
<dbReference type="GO" id="GO:0008270">
    <property type="term" value="F:zinc ion binding"/>
    <property type="evidence" value="ECO:0007669"/>
    <property type="project" value="UniProtKB-KW"/>
</dbReference>
<evidence type="ECO:0000256" key="4">
    <source>
        <dbReference type="ARBA" id="ARBA00022771"/>
    </source>
</evidence>
<dbReference type="GO" id="GO:0003677">
    <property type="term" value="F:DNA binding"/>
    <property type="evidence" value="ECO:0007669"/>
    <property type="project" value="InterPro"/>
</dbReference>
<feature type="domain" description="Zinc finger C2H2 LYAR-type" evidence="9">
    <location>
        <begin position="32"/>
        <end position="59"/>
    </location>
</feature>
<keyword evidence="3" id="KW-0677">Repeat</keyword>